<dbReference type="InterPro" id="IPR003959">
    <property type="entry name" value="ATPase_AAA_core"/>
</dbReference>
<dbReference type="PANTHER" id="PTHR23070">
    <property type="entry name" value="BCS1 AAA-TYPE ATPASE"/>
    <property type="match status" value="1"/>
</dbReference>
<keyword evidence="2" id="KW-1133">Transmembrane helix</keyword>
<gene>
    <name evidence="4" type="ORF">KOM_12_304</name>
</gene>
<dbReference type="GO" id="GO:0005524">
    <property type="term" value="F:ATP binding"/>
    <property type="evidence" value="ECO:0007669"/>
    <property type="project" value="InterPro"/>
</dbReference>
<keyword evidence="2" id="KW-0472">Membrane</keyword>
<dbReference type="InterPro" id="IPR003593">
    <property type="entry name" value="AAA+_ATPase"/>
</dbReference>
<dbReference type="InterPro" id="IPR050747">
    <property type="entry name" value="Mitochondrial_chaperone_BCS1"/>
</dbReference>
<dbReference type="Gene3D" id="3.40.50.300">
    <property type="entry name" value="P-loop containing nucleotide triphosphate hydrolases"/>
    <property type="match status" value="1"/>
</dbReference>
<dbReference type="GO" id="GO:0016887">
    <property type="term" value="F:ATP hydrolysis activity"/>
    <property type="evidence" value="ECO:0007669"/>
    <property type="project" value="InterPro"/>
</dbReference>
<sequence length="518" mass="58699">MQSPLTAPSVGSIQGTIQTSMVMSAFETLKTGNQTADILISFLLVNAVALLLTKTTGIASWILEKIKPLFTFKKTPPPPPPSVFTLVITDREDDRSASVFSERENTKGMIHCILDYVTTHHMPEIQQANGRLVVFDRNKDTDRELYLAYQPVLVPSKFTLTTKYKSVDIEITYDETVVNKEDKKDDKTNDGSRKKTLMGKVTLAIATDQTHILKAFIQQCWAQYVDNLYPEKKKEKEPLYYFSPTDDSKDDVPCFTRLALDNRRTFDAIFFPNKPRVLRVINEFMTRTGKFANPNIPWKLGVLLHGPPGCGKTTFIKALANMLHRNIQAVDLSAIKSNSQLHNVFFYDRIQTPAGGCTVKQDRKIIVCEDFDAGSKVMKKRVERVEDEKQDDKDAENKYIGRSFDLSAFLNTLDGVYEPSGLAYILSTNRREYVDPAIIRPGRIMLDIHLTYMAKENICEMINFYFPASPVTEDDIPNHIIGNYTPAQIEQQCQQAQTVPEVYQLLANIPSNTQTQPL</sequence>
<proteinExistence type="inferred from homology"/>
<evidence type="ECO:0000256" key="2">
    <source>
        <dbReference type="SAM" id="Phobius"/>
    </source>
</evidence>
<evidence type="ECO:0000256" key="1">
    <source>
        <dbReference type="ARBA" id="ARBA00007448"/>
    </source>
</evidence>
<evidence type="ECO:0000313" key="4">
    <source>
        <dbReference type="EMBL" id="QYA18573.1"/>
    </source>
</evidence>
<organism evidence="4">
    <name type="scientific">Clandestinovirus</name>
    <dbReference type="NCBI Taxonomy" id="2831644"/>
    <lineage>
        <taxon>Viruses</taxon>
    </lineage>
</organism>
<dbReference type="SUPFAM" id="SSF52540">
    <property type="entry name" value="P-loop containing nucleoside triphosphate hydrolases"/>
    <property type="match status" value="1"/>
</dbReference>
<dbReference type="InterPro" id="IPR027417">
    <property type="entry name" value="P-loop_NTPase"/>
</dbReference>
<feature type="domain" description="AAA+ ATPase" evidence="3">
    <location>
        <begin position="298"/>
        <end position="454"/>
    </location>
</feature>
<comment type="similarity">
    <text evidence="1">Belongs to the AAA ATPase family. BCS1 subfamily.</text>
</comment>
<name>A0A8F8KTX0_9VIRU</name>
<dbReference type="Pfam" id="PF00004">
    <property type="entry name" value="AAA"/>
    <property type="match status" value="1"/>
</dbReference>
<feature type="transmembrane region" description="Helical" evidence="2">
    <location>
        <begin position="38"/>
        <end position="63"/>
    </location>
</feature>
<accession>A0A8F8KTX0</accession>
<keyword evidence="2" id="KW-0812">Transmembrane</keyword>
<reference evidence="4" key="1">
    <citation type="submission" date="2021-06" db="EMBL/GenBank/DDBJ databases">
        <authorList>
            <person name="Rolland C."/>
        </authorList>
    </citation>
    <scope>NUCLEOTIDE SEQUENCE</scope>
    <source>
        <strain evidence="4">347.936635</strain>
    </source>
</reference>
<protein>
    <submittedName>
        <fullName evidence="4">Mitochondrial chaperone BCS1</fullName>
    </submittedName>
</protein>
<evidence type="ECO:0000259" key="3">
    <source>
        <dbReference type="SMART" id="SM00382"/>
    </source>
</evidence>
<dbReference type="SMART" id="SM00382">
    <property type="entry name" value="AAA"/>
    <property type="match status" value="1"/>
</dbReference>
<dbReference type="EMBL" id="MZ420154">
    <property type="protein sequence ID" value="QYA18573.1"/>
    <property type="molecule type" value="Genomic_DNA"/>
</dbReference>